<name>A0A0V1PQQ6_9ASCO</name>
<organism evidence="1 2">
    <name type="scientific">Debaryomyces fabryi</name>
    <dbReference type="NCBI Taxonomy" id="58627"/>
    <lineage>
        <taxon>Eukaryota</taxon>
        <taxon>Fungi</taxon>
        <taxon>Dikarya</taxon>
        <taxon>Ascomycota</taxon>
        <taxon>Saccharomycotina</taxon>
        <taxon>Pichiomycetes</taxon>
        <taxon>Debaryomycetaceae</taxon>
        <taxon>Debaryomyces</taxon>
    </lineage>
</organism>
<reference evidence="1 2" key="1">
    <citation type="submission" date="2015-11" db="EMBL/GenBank/DDBJ databases">
        <title>The genome of Debaryomyces fabryi.</title>
        <authorList>
            <person name="Tafer H."/>
            <person name="Lopandic K."/>
        </authorList>
    </citation>
    <scope>NUCLEOTIDE SEQUENCE [LARGE SCALE GENOMIC DNA]</scope>
    <source>
        <strain evidence="1 2">CBS 789</strain>
    </source>
</reference>
<comment type="caution">
    <text evidence="1">The sequence shown here is derived from an EMBL/GenBank/DDBJ whole genome shotgun (WGS) entry which is preliminary data.</text>
</comment>
<accession>A0A0V1PQQ6</accession>
<dbReference type="GeneID" id="26842671"/>
<dbReference type="RefSeq" id="XP_015464682.1">
    <property type="nucleotide sequence ID" value="XM_015614491.1"/>
</dbReference>
<evidence type="ECO:0000313" key="1">
    <source>
        <dbReference type="EMBL" id="KRZ98579.1"/>
    </source>
</evidence>
<dbReference type="Proteomes" id="UP000054251">
    <property type="component" value="Unassembled WGS sequence"/>
</dbReference>
<proteinExistence type="predicted"/>
<gene>
    <name evidence="1" type="ORF">AC631_05662</name>
</gene>
<sequence length="706" mass="81891">MRLLPQLIPITEERRDVLDEIMNHFALYSKEHYLRKRIMPIGNTEIPEVKETKLNICTLCFNHCSKRHINEHLKSAHHIKNRFLQHTFATLGYTIPNQKRTMSYFYRKKLYSEKPIDMFDIGNRAARDNSEDKFLRYIHAEDYQGKGCAQYIASENERESEPVVAVVETYMMKKREHMRASHSIFSKMSAMGILKAKYIYSTRVLYAKLAGRFFYTFAKYSGNAVIGEVIRRPTPLVVEQAMHVMMETYVLVAKDPSEKFLQSVFISLMTADDTFAESRVRAKTLDAINYCLKLAASDYMQANDNVNDVLLVWYETVYYDFEHYRSVHHKFNMTTPTFQTRVDEQDIRKAAIGAVNFSIDDLSKLARCLVKDYRRQTETLLPKGVIIVDDLYEEFERNAVELIDCKDRGYSVFFGTSAINDIAAKCLLRFRDALGDLWDNLGYMKIILQKLMKLNLNVLVCIMITCGSPFRVSELYTLTFANPVGTTRSMYYSNGLIQLNIRYNKNTHSTLRYTNHTKVLPQDVSKIVIHYISVVRYLEIAIVERHGADEISRDISEPSYRKNIDDNDDESDREEAEALTSIAERQPRKAMLRTLVFLSPFGVRKGAQAFTFLERASEQYIGERYTPRLLRQALVHFTRLLLTENRYGDTGFLKRIDKLAGHTTTTADMQYGVTHSNSLLPSVPVNNIDIRISLEWHRILGLTMYL</sequence>
<keyword evidence="2" id="KW-1185">Reference proteome</keyword>
<dbReference type="EMBL" id="LMYN01000249">
    <property type="protein sequence ID" value="KRZ98579.1"/>
    <property type="molecule type" value="Genomic_DNA"/>
</dbReference>
<protein>
    <submittedName>
        <fullName evidence="1">Uncharacterized protein</fullName>
    </submittedName>
</protein>
<dbReference type="AlphaFoldDB" id="A0A0V1PQQ6"/>
<evidence type="ECO:0000313" key="2">
    <source>
        <dbReference type="Proteomes" id="UP000054251"/>
    </source>
</evidence>